<dbReference type="EMBL" id="PKSG01000907">
    <property type="protein sequence ID" value="POR32113.1"/>
    <property type="molecule type" value="Genomic_DNA"/>
</dbReference>
<keyword evidence="4 6" id="KW-0472">Membrane</keyword>
<evidence type="ECO:0000313" key="8">
    <source>
        <dbReference type="EMBL" id="POR32113.1"/>
    </source>
</evidence>
<keyword evidence="2 6" id="KW-0812">Transmembrane</keyword>
<evidence type="ECO:0000256" key="4">
    <source>
        <dbReference type="ARBA" id="ARBA00023136"/>
    </source>
</evidence>
<dbReference type="Proteomes" id="UP000237481">
    <property type="component" value="Unassembled WGS sequence"/>
</dbReference>
<dbReference type="PANTHER" id="PTHR15549:SF26">
    <property type="entry name" value="AXIAL BUDDING PATTERN PROTEIN 2-RELATED"/>
    <property type="match status" value="1"/>
</dbReference>
<evidence type="ECO:0000256" key="7">
    <source>
        <dbReference type="SAM" id="SignalP"/>
    </source>
</evidence>
<feature type="signal peptide" evidence="7">
    <location>
        <begin position="1"/>
        <end position="18"/>
    </location>
</feature>
<feature type="compositionally biased region" description="Low complexity" evidence="5">
    <location>
        <begin position="410"/>
        <end position="422"/>
    </location>
</feature>
<dbReference type="Gene3D" id="2.40.70.10">
    <property type="entry name" value="Acid Proteases"/>
    <property type="match status" value="1"/>
</dbReference>
<dbReference type="PANTHER" id="PTHR15549">
    <property type="entry name" value="PAIRED IMMUNOGLOBULIN-LIKE TYPE 2 RECEPTOR"/>
    <property type="match status" value="1"/>
</dbReference>
<dbReference type="SUPFAM" id="SSF50630">
    <property type="entry name" value="Acid proteases"/>
    <property type="match status" value="1"/>
</dbReference>
<dbReference type="GO" id="GO:0071944">
    <property type="term" value="C:cell periphery"/>
    <property type="evidence" value="ECO:0007669"/>
    <property type="project" value="UniProtKB-ARBA"/>
</dbReference>
<evidence type="ECO:0000256" key="2">
    <source>
        <dbReference type="ARBA" id="ARBA00022692"/>
    </source>
</evidence>
<comment type="caution">
    <text evidence="8">The sequence shown here is derived from an EMBL/GenBank/DDBJ whole genome shotgun (WGS) entry which is preliminary data.</text>
</comment>
<dbReference type="GO" id="GO:0016020">
    <property type="term" value="C:membrane"/>
    <property type="evidence" value="ECO:0007669"/>
    <property type="project" value="UniProtKB-SubCell"/>
</dbReference>
<keyword evidence="9" id="KW-1185">Reference proteome</keyword>
<dbReference type="AlphaFoldDB" id="A0A2S4KPL0"/>
<keyword evidence="3 6" id="KW-1133">Transmembrane helix</keyword>
<feature type="region of interest" description="Disordered" evidence="5">
    <location>
        <begin position="410"/>
        <end position="429"/>
    </location>
</feature>
<protein>
    <recommendedName>
        <fullName evidence="10">Peptidase A1 domain-containing protein</fullName>
    </recommendedName>
</protein>
<comment type="subcellular location">
    <subcellularLocation>
        <location evidence="1">Membrane</location>
        <topology evidence="1">Single-pass membrane protein</topology>
    </subcellularLocation>
</comment>
<evidence type="ECO:0000256" key="6">
    <source>
        <dbReference type="SAM" id="Phobius"/>
    </source>
</evidence>
<dbReference type="OrthoDB" id="5361565at2759"/>
<evidence type="ECO:0000256" key="1">
    <source>
        <dbReference type="ARBA" id="ARBA00004167"/>
    </source>
</evidence>
<dbReference type="STRING" id="94208.A0A2S4KPL0"/>
<proteinExistence type="predicted"/>
<evidence type="ECO:0008006" key="10">
    <source>
        <dbReference type="Google" id="ProtNLM"/>
    </source>
</evidence>
<evidence type="ECO:0000313" key="9">
    <source>
        <dbReference type="Proteomes" id="UP000237481"/>
    </source>
</evidence>
<dbReference type="InterPro" id="IPR051694">
    <property type="entry name" value="Immunoregulatory_rcpt-like"/>
</dbReference>
<feature type="chain" id="PRO_5015523828" description="Peptidase A1 domain-containing protein" evidence="7">
    <location>
        <begin position="19"/>
        <end position="525"/>
    </location>
</feature>
<feature type="compositionally biased region" description="Basic and acidic residues" evidence="5">
    <location>
        <begin position="472"/>
        <end position="489"/>
    </location>
</feature>
<gene>
    <name evidence="8" type="ORF">TPAR_07685</name>
</gene>
<dbReference type="InterPro" id="IPR021109">
    <property type="entry name" value="Peptidase_aspartic_dom_sf"/>
</dbReference>
<feature type="region of interest" description="Disordered" evidence="5">
    <location>
        <begin position="472"/>
        <end position="525"/>
    </location>
</feature>
<organism evidence="8 9">
    <name type="scientific">Tolypocladium paradoxum</name>
    <dbReference type="NCBI Taxonomy" id="94208"/>
    <lineage>
        <taxon>Eukaryota</taxon>
        <taxon>Fungi</taxon>
        <taxon>Dikarya</taxon>
        <taxon>Ascomycota</taxon>
        <taxon>Pezizomycotina</taxon>
        <taxon>Sordariomycetes</taxon>
        <taxon>Hypocreomycetidae</taxon>
        <taxon>Hypocreales</taxon>
        <taxon>Ophiocordycipitaceae</taxon>
        <taxon>Tolypocladium</taxon>
    </lineage>
</organism>
<evidence type="ECO:0000256" key="5">
    <source>
        <dbReference type="SAM" id="MobiDB-lite"/>
    </source>
</evidence>
<name>A0A2S4KPL0_9HYPO</name>
<sequence>MPSRTTLIVVSLALWVAAQDCVSGLVSLPLINTTLSNGKSRRGVSLKVGNPQQEFAFLPKWDNNNTFLYGPKCDSMQIMKSNDACITFRGGVYEDRSDSKGTLASSVKPPPDLWSSTTYDMFTETLDLGGNNSLRAFPLASPKDYKGWDTQGYDPQNIIGMGTGSTLMDACRKAGRIASDSSGFYWGLDGVLDSDQMKGSLVLGGYDKAKTYGNGRTLQLSDRRDCPTRMTVSINDIVLNFANGTDASVFPKDNGGTFLLACIIPERPSLMDMPRTPHFQNLLDAIGNEEWSRTVGVDWWNVVLNPSKPLFKGDLTFTLDDGFQVKIPNHQLIVPERYINDKGDLAVNSSRPVIRINSLQDTTAKVLPVLGRYFFTSAYVLLNRDANQFTLWQANPTSDENLVPVNQATQSCTTTPTTSRQPDLGGDQNGKLSSGAIAGIAVGGAAAAGIGLGVLWWCLVRRRKRNNEVEAERFTVEEERERPPTRKAAEVQWPSQGYPHFIPQEMSSQPMRNRPVELPTGMEAN</sequence>
<evidence type="ECO:0000256" key="3">
    <source>
        <dbReference type="ARBA" id="ARBA00022989"/>
    </source>
</evidence>
<keyword evidence="7" id="KW-0732">Signal</keyword>
<reference evidence="8 9" key="1">
    <citation type="submission" date="2018-01" db="EMBL/GenBank/DDBJ databases">
        <title>Harnessing the power of phylogenomics to disentangle the directionality and signatures of interkingdom host jumping in the parasitic fungal genus Tolypocladium.</title>
        <authorList>
            <person name="Quandt C.A."/>
            <person name="Patterson W."/>
            <person name="Spatafora J.W."/>
        </authorList>
    </citation>
    <scope>NUCLEOTIDE SEQUENCE [LARGE SCALE GENOMIC DNA]</scope>
    <source>
        <strain evidence="8 9">NRBC 100945</strain>
    </source>
</reference>
<accession>A0A2S4KPL0</accession>
<feature type="transmembrane region" description="Helical" evidence="6">
    <location>
        <begin position="436"/>
        <end position="459"/>
    </location>
</feature>